<dbReference type="SUPFAM" id="SSF46689">
    <property type="entry name" value="Homeodomain-like"/>
    <property type="match status" value="1"/>
</dbReference>
<sequence>MFVYIRAMARTKSTPDERVVELALELLVQAGPQGFTLAALGARAGLSAATLVQRFGSRAALLERAIIRSSERMAISAPTAGDATVDALVGWLGAQTRGMETRKRLAGHMTLLMEDLRAAGSRRATLADAHVLEMRHGIAGQLQTMGFANVEAAATLVEAHWHGLVIQWGLTGKGSLRSWVEAGLRQAIMLLPRN</sequence>
<keyword evidence="1 2" id="KW-0238">DNA-binding</keyword>
<dbReference type="AlphaFoldDB" id="A0AA40XVL2"/>
<evidence type="ECO:0000313" key="5">
    <source>
        <dbReference type="Proteomes" id="UP000616785"/>
    </source>
</evidence>
<feature type="domain" description="HTH tetR-type" evidence="3">
    <location>
        <begin position="13"/>
        <end position="73"/>
    </location>
</feature>
<dbReference type="Gene3D" id="1.10.357.10">
    <property type="entry name" value="Tetracycline Repressor, domain 2"/>
    <property type="match status" value="1"/>
</dbReference>
<accession>A0AA40XVL2</accession>
<comment type="caution">
    <text evidence="4">The sequence shown here is derived from an EMBL/GenBank/DDBJ whole genome shotgun (WGS) entry which is preliminary data.</text>
</comment>
<dbReference type="GO" id="GO:0003677">
    <property type="term" value="F:DNA binding"/>
    <property type="evidence" value="ECO:0007669"/>
    <property type="project" value="UniProtKB-UniRule"/>
</dbReference>
<dbReference type="EMBL" id="JADUNO010000005">
    <property type="protein sequence ID" value="MBH1638396.1"/>
    <property type="molecule type" value="Genomic_DNA"/>
</dbReference>
<dbReference type="PROSITE" id="PS50977">
    <property type="entry name" value="HTH_TETR_2"/>
    <property type="match status" value="1"/>
</dbReference>
<feature type="DNA-binding region" description="H-T-H motif" evidence="2">
    <location>
        <begin position="36"/>
        <end position="55"/>
    </location>
</feature>
<dbReference type="Proteomes" id="UP000616785">
    <property type="component" value="Unassembled WGS sequence"/>
</dbReference>
<dbReference type="Pfam" id="PF00440">
    <property type="entry name" value="TetR_N"/>
    <property type="match status" value="1"/>
</dbReference>
<evidence type="ECO:0000259" key="3">
    <source>
        <dbReference type="PROSITE" id="PS50977"/>
    </source>
</evidence>
<proteinExistence type="predicted"/>
<gene>
    <name evidence="4" type="ORF">I5U57_02900</name>
</gene>
<protein>
    <submittedName>
        <fullName evidence="4">TetR/AcrR family transcriptional regulator</fullName>
    </submittedName>
</protein>
<organism evidence="4 5">
    <name type="scientific">Stenotrophomonas maltophilia</name>
    <name type="common">Pseudomonas maltophilia</name>
    <name type="synonym">Xanthomonas maltophilia</name>
    <dbReference type="NCBI Taxonomy" id="40324"/>
    <lineage>
        <taxon>Bacteria</taxon>
        <taxon>Pseudomonadati</taxon>
        <taxon>Pseudomonadota</taxon>
        <taxon>Gammaproteobacteria</taxon>
        <taxon>Lysobacterales</taxon>
        <taxon>Lysobacteraceae</taxon>
        <taxon>Stenotrophomonas</taxon>
        <taxon>Stenotrophomonas maltophilia group</taxon>
    </lineage>
</organism>
<dbReference type="InterPro" id="IPR001647">
    <property type="entry name" value="HTH_TetR"/>
</dbReference>
<evidence type="ECO:0000313" key="4">
    <source>
        <dbReference type="EMBL" id="MBH1638396.1"/>
    </source>
</evidence>
<evidence type="ECO:0000256" key="2">
    <source>
        <dbReference type="PROSITE-ProRule" id="PRU00335"/>
    </source>
</evidence>
<dbReference type="InterPro" id="IPR009057">
    <property type="entry name" value="Homeodomain-like_sf"/>
</dbReference>
<evidence type="ECO:0000256" key="1">
    <source>
        <dbReference type="ARBA" id="ARBA00023125"/>
    </source>
</evidence>
<name>A0AA40XVL2_STEMA</name>
<reference evidence="4" key="1">
    <citation type="submission" date="2020-11" db="EMBL/GenBank/DDBJ databases">
        <title>Enhanced detection system for hospital associated transmission using whole genome sequencing surveillance.</title>
        <authorList>
            <person name="Harrison L.H."/>
            <person name="Van Tyne D."/>
            <person name="Marsh J.W."/>
            <person name="Griffith M.P."/>
            <person name="Snyder D.J."/>
            <person name="Cooper V.S."/>
            <person name="Mustapha M."/>
        </authorList>
    </citation>
    <scope>NUCLEOTIDE SEQUENCE</scope>
    <source>
        <strain evidence="4">STEN00092</strain>
    </source>
</reference>